<dbReference type="AlphaFoldDB" id="A0A498I3N5"/>
<keyword evidence="2" id="KW-1185">Reference proteome</keyword>
<organism evidence="1 2">
    <name type="scientific">Malus domestica</name>
    <name type="common">Apple</name>
    <name type="synonym">Pyrus malus</name>
    <dbReference type="NCBI Taxonomy" id="3750"/>
    <lineage>
        <taxon>Eukaryota</taxon>
        <taxon>Viridiplantae</taxon>
        <taxon>Streptophyta</taxon>
        <taxon>Embryophyta</taxon>
        <taxon>Tracheophyta</taxon>
        <taxon>Spermatophyta</taxon>
        <taxon>Magnoliopsida</taxon>
        <taxon>eudicotyledons</taxon>
        <taxon>Gunneridae</taxon>
        <taxon>Pentapetalae</taxon>
        <taxon>rosids</taxon>
        <taxon>fabids</taxon>
        <taxon>Rosales</taxon>
        <taxon>Rosaceae</taxon>
        <taxon>Amygdaloideae</taxon>
        <taxon>Maleae</taxon>
        <taxon>Malus</taxon>
    </lineage>
</organism>
<name>A0A498I3N5_MALDO</name>
<evidence type="ECO:0000313" key="1">
    <source>
        <dbReference type="EMBL" id="RXH77509.1"/>
    </source>
</evidence>
<evidence type="ECO:0000313" key="2">
    <source>
        <dbReference type="Proteomes" id="UP000290289"/>
    </source>
</evidence>
<sequence>MKVEREIGKFGPSTTWLTSPRRQPCVTCPSGSQAGNSCRASPSGPLGLHYQHTLNQVAWAFWPCLRASPPRLLPTVELL</sequence>
<accession>A0A498I3N5</accession>
<dbReference type="EMBL" id="RDQH01000340">
    <property type="protein sequence ID" value="RXH77509.1"/>
    <property type="molecule type" value="Genomic_DNA"/>
</dbReference>
<dbReference type="Proteomes" id="UP000290289">
    <property type="component" value="Chromosome 14"/>
</dbReference>
<reference evidence="1 2" key="1">
    <citation type="submission" date="2018-10" db="EMBL/GenBank/DDBJ databases">
        <title>A high-quality apple genome assembly.</title>
        <authorList>
            <person name="Hu J."/>
        </authorList>
    </citation>
    <scope>NUCLEOTIDE SEQUENCE [LARGE SCALE GENOMIC DNA]</scope>
    <source>
        <strain evidence="2">cv. HFTH1</strain>
        <tissue evidence="1">Young leaf</tissue>
    </source>
</reference>
<proteinExistence type="predicted"/>
<gene>
    <name evidence="1" type="ORF">DVH24_023783</name>
</gene>
<comment type="caution">
    <text evidence="1">The sequence shown here is derived from an EMBL/GenBank/DDBJ whole genome shotgun (WGS) entry which is preliminary data.</text>
</comment>
<protein>
    <submittedName>
        <fullName evidence="1">Uncharacterized protein</fullName>
    </submittedName>
</protein>